<comment type="caution">
    <text evidence="1">The sequence shown here is derived from an EMBL/GenBank/DDBJ whole genome shotgun (WGS) entry which is preliminary data.</text>
</comment>
<organism evidence="1">
    <name type="scientific">bioreactor metagenome</name>
    <dbReference type="NCBI Taxonomy" id="1076179"/>
    <lineage>
        <taxon>unclassified sequences</taxon>
        <taxon>metagenomes</taxon>
        <taxon>ecological metagenomes</taxon>
    </lineage>
</organism>
<reference evidence="1" key="1">
    <citation type="submission" date="2019-08" db="EMBL/GenBank/DDBJ databases">
        <authorList>
            <person name="Kucharzyk K."/>
            <person name="Murdoch R.W."/>
            <person name="Higgins S."/>
            <person name="Loffler F."/>
        </authorList>
    </citation>
    <scope>NUCLEOTIDE SEQUENCE</scope>
</reference>
<dbReference type="EMBL" id="VSSQ01139933">
    <property type="protein sequence ID" value="MPN62225.1"/>
    <property type="molecule type" value="Genomic_DNA"/>
</dbReference>
<protein>
    <recommendedName>
        <fullName evidence="2">Type I-C CRISPR-associated protein Cas8c/Csd1</fullName>
    </recommendedName>
</protein>
<sequence length="137" mass="15397">MIKEQNDPNDTSPAIVCGKIFAVMEGIQRAAQGKDLNAGIRERFFSFASTSPAPAFGRLMKLSQNHISKLKHEKPGLAVLLDRQLQELCSLINGFPAIFSLEEQGQFALGYYHQKQQDYDNAKNNKELQSIIENKEE</sequence>
<evidence type="ECO:0000313" key="1">
    <source>
        <dbReference type="EMBL" id="MPN62225.1"/>
    </source>
</evidence>
<gene>
    <name evidence="1" type="ORF">SDC9_209972</name>
</gene>
<dbReference type="InterPro" id="IPR010144">
    <property type="entry name" value="CRISPR-assoc_prot_Csd1-typ"/>
</dbReference>
<proteinExistence type="predicted"/>
<evidence type="ECO:0008006" key="2">
    <source>
        <dbReference type="Google" id="ProtNLM"/>
    </source>
</evidence>
<accession>A0A645JEV7</accession>
<dbReference type="Pfam" id="PF09709">
    <property type="entry name" value="Cas_Csd1"/>
    <property type="match status" value="1"/>
</dbReference>
<name>A0A645JEV7_9ZZZZ</name>
<dbReference type="AlphaFoldDB" id="A0A645JEV7"/>